<comment type="caution">
    <text evidence="2">The sequence shown here is derived from an EMBL/GenBank/DDBJ whole genome shotgun (WGS) entry which is preliminary data.</text>
</comment>
<reference evidence="2 3" key="1">
    <citation type="submission" date="2018-01" db="EMBL/GenBank/DDBJ databases">
        <title>Harnessing the power of phylogenomics to disentangle the directionality and signatures of interkingdom host jumping in the parasitic fungal genus Tolypocladium.</title>
        <authorList>
            <person name="Quandt C.A."/>
            <person name="Patterson W."/>
            <person name="Spatafora J.W."/>
        </authorList>
    </citation>
    <scope>NUCLEOTIDE SEQUENCE [LARGE SCALE GENOMIC DNA]</scope>
    <source>
        <strain evidence="2 3">NRBC 100945</strain>
    </source>
</reference>
<feature type="region of interest" description="Disordered" evidence="1">
    <location>
        <begin position="139"/>
        <end position="163"/>
    </location>
</feature>
<feature type="compositionally biased region" description="Pro residues" evidence="1">
    <location>
        <begin position="32"/>
        <end position="45"/>
    </location>
</feature>
<organism evidence="2 3">
    <name type="scientific">Tolypocladium paradoxum</name>
    <dbReference type="NCBI Taxonomy" id="94208"/>
    <lineage>
        <taxon>Eukaryota</taxon>
        <taxon>Fungi</taxon>
        <taxon>Dikarya</taxon>
        <taxon>Ascomycota</taxon>
        <taxon>Pezizomycotina</taxon>
        <taxon>Sordariomycetes</taxon>
        <taxon>Hypocreomycetidae</taxon>
        <taxon>Hypocreales</taxon>
        <taxon>Ophiocordycipitaceae</taxon>
        <taxon>Tolypocladium</taxon>
    </lineage>
</organism>
<accession>A0A2S4KYI0</accession>
<protein>
    <submittedName>
        <fullName evidence="2">Uncharacterized protein</fullName>
    </submittedName>
</protein>
<sequence length="255" mass="28119">MPNTSPKFQPLQTDPLPSPQPSQPSQSVPSVPSVPPAGPLAPPPGLAAHPGVNHSVMLANDRGHYERGLEILLDYLNKGNTYDDLLRVQQAARNWCRGCYDTARVLCARPTTALDAHPDLFIFAALSWKRICPAGEIIPADGDEEDVADGTDGDSDGDSDDSETELFPAYEEHTLLEDWKIAEVVEWRDIRFWYNVRNGFVDLRDDRYSGMRGSPISGTDLLGSPILQFLPEVLMQMAFIDPRAIIPLNPAGAEW</sequence>
<name>A0A2S4KYI0_9HYPO</name>
<dbReference type="OrthoDB" id="4940508at2759"/>
<evidence type="ECO:0000256" key="1">
    <source>
        <dbReference type="SAM" id="MobiDB-lite"/>
    </source>
</evidence>
<dbReference type="AlphaFoldDB" id="A0A2S4KYI0"/>
<evidence type="ECO:0000313" key="3">
    <source>
        <dbReference type="Proteomes" id="UP000237481"/>
    </source>
</evidence>
<gene>
    <name evidence="2" type="ORF">TPAR_04557</name>
</gene>
<keyword evidence="3" id="KW-1185">Reference proteome</keyword>
<feature type="region of interest" description="Disordered" evidence="1">
    <location>
        <begin position="1"/>
        <end position="48"/>
    </location>
</feature>
<feature type="compositionally biased region" description="Acidic residues" evidence="1">
    <location>
        <begin position="141"/>
        <end position="163"/>
    </location>
</feature>
<dbReference type="Proteomes" id="UP000237481">
    <property type="component" value="Unassembled WGS sequence"/>
</dbReference>
<feature type="compositionally biased region" description="Polar residues" evidence="1">
    <location>
        <begin position="1"/>
        <end position="12"/>
    </location>
</feature>
<dbReference type="EMBL" id="PKSG01000454">
    <property type="protein sequence ID" value="POR35249.1"/>
    <property type="molecule type" value="Genomic_DNA"/>
</dbReference>
<proteinExistence type="predicted"/>
<evidence type="ECO:0000313" key="2">
    <source>
        <dbReference type="EMBL" id="POR35249.1"/>
    </source>
</evidence>